<dbReference type="PANTHER" id="PTHR11548:SF2">
    <property type="entry name" value="THYMIDYLATE SYNTHASE"/>
    <property type="match status" value="1"/>
</dbReference>
<evidence type="ECO:0000256" key="2">
    <source>
        <dbReference type="ARBA" id="ARBA00022603"/>
    </source>
</evidence>
<dbReference type="GO" id="GO:0005829">
    <property type="term" value="C:cytosol"/>
    <property type="evidence" value="ECO:0007669"/>
    <property type="project" value="TreeGrafter"/>
</dbReference>
<organism evidence="6 7">
    <name type="scientific">Tuber melanosporum (strain Mel28)</name>
    <name type="common">Perigord black truffle</name>
    <dbReference type="NCBI Taxonomy" id="656061"/>
    <lineage>
        <taxon>Eukaryota</taxon>
        <taxon>Fungi</taxon>
        <taxon>Dikarya</taxon>
        <taxon>Ascomycota</taxon>
        <taxon>Pezizomycotina</taxon>
        <taxon>Pezizomycetes</taxon>
        <taxon>Pezizales</taxon>
        <taxon>Tuberaceae</taxon>
        <taxon>Tuber</taxon>
    </lineage>
</organism>
<dbReference type="GO" id="GO:0005739">
    <property type="term" value="C:mitochondrion"/>
    <property type="evidence" value="ECO:0007669"/>
    <property type="project" value="TreeGrafter"/>
</dbReference>
<dbReference type="RefSeq" id="XP_002838196.1">
    <property type="nucleotide sequence ID" value="XM_002838150.1"/>
</dbReference>
<evidence type="ECO:0000313" key="6">
    <source>
        <dbReference type="EMBL" id="CAZ82387.1"/>
    </source>
</evidence>
<dbReference type="PRINTS" id="PR00108">
    <property type="entry name" value="THYMDSNTHASE"/>
</dbReference>
<dbReference type="HOGENOM" id="CLU_021669_0_2_1"/>
<dbReference type="GO" id="GO:0032259">
    <property type="term" value="P:methylation"/>
    <property type="evidence" value="ECO:0007669"/>
    <property type="project" value="UniProtKB-KW"/>
</dbReference>
<dbReference type="GO" id="GO:0006231">
    <property type="term" value="P:dTMP biosynthetic process"/>
    <property type="evidence" value="ECO:0007669"/>
    <property type="project" value="InterPro"/>
</dbReference>
<gene>
    <name evidence="6" type="ORF">GSTUM_00006019001</name>
</gene>
<dbReference type="Gene3D" id="3.30.572.10">
    <property type="entry name" value="Thymidylate synthase/dCMP hydroxymethylase domain"/>
    <property type="match status" value="2"/>
</dbReference>
<evidence type="ECO:0000256" key="3">
    <source>
        <dbReference type="ARBA" id="ARBA00022679"/>
    </source>
</evidence>
<dbReference type="OMA" id="QRENFTH"/>
<dbReference type="GeneID" id="9183850"/>
<dbReference type="InParanoid" id="D5GCZ4"/>
<feature type="region of interest" description="Disordered" evidence="4">
    <location>
        <begin position="31"/>
        <end position="59"/>
    </location>
</feature>
<dbReference type="Pfam" id="PF00303">
    <property type="entry name" value="Thymidylat_synt"/>
    <property type="match status" value="1"/>
</dbReference>
<accession>D5GCZ4</accession>
<proteinExistence type="predicted"/>
<dbReference type="GO" id="GO:0004799">
    <property type="term" value="F:thymidylate synthase activity"/>
    <property type="evidence" value="ECO:0007669"/>
    <property type="project" value="UniProtKB-EC"/>
</dbReference>
<sequence length="293" mass="32863">MSTSSTQRENFTHPEYHYLDLVRNMLTNGEQRPDKRRAGTTSLFATPTAPPQPEKPHTPVLSTKHVFQKVILYELFWFISGSTNNVPVSAVGAKILEGDGSRAYLDCIGLTERAQRDLGPVYGFQLRHIGAKYVDCHMGYPVQCKHHLRPHHHVRMESDRSGEDGVAAVSHVCQFYVLYKDGKGEGALCCVLYQRSCDMGLGVPFNIASSRLLTIMIAHVCGLEPGEFRDTMGDENGYADREDTLKVQLERAPRELPTAKINRQVDDIDDFKSEDFKRVGHDPHPGIKMNPAV</sequence>
<dbReference type="SUPFAM" id="SSF55831">
    <property type="entry name" value="Thymidylate synthase/dCMP hydroxymethylase"/>
    <property type="match status" value="1"/>
</dbReference>
<dbReference type="eggNOG" id="KOG0673">
    <property type="taxonomic scope" value="Eukaryota"/>
</dbReference>
<name>D5GCZ4_TUBMM</name>
<evidence type="ECO:0000313" key="7">
    <source>
        <dbReference type="Proteomes" id="UP000006911"/>
    </source>
</evidence>
<dbReference type="InterPro" id="IPR036926">
    <property type="entry name" value="Thymidate_synth/dCMP_Mease_sf"/>
</dbReference>
<dbReference type="PANTHER" id="PTHR11548">
    <property type="entry name" value="THYMIDYLATE SYNTHASE 1"/>
    <property type="match status" value="1"/>
</dbReference>
<keyword evidence="3" id="KW-0808">Transferase</keyword>
<evidence type="ECO:0000259" key="5">
    <source>
        <dbReference type="Pfam" id="PF00303"/>
    </source>
</evidence>
<reference evidence="6 7" key="1">
    <citation type="journal article" date="2010" name="Nature">
        <title>Perigord black truffle genome uncovers evolutionary origins and mechanisms of symbiosis.</title>
        <authorList>
            <person name="Martin F."/>
            <person name="Kohler A."/>
            <person name="Murat C."/>
            <person name="Balestrini R."/>
            <person name="Coutinho P.M."/>
            <person name="Jaillon O."/>
            <person name="Montanini B."/>
            <person name="Morin E."/>
            <person name="Noel B."/>
            <person name="Percudani R."/>
            <person name="Porcel B."/>
            <person name="Rubini A."/>
            <person name="Amicucci A."/>
            <person name="Amselem J."/>
            <person name="Anthouard V."/>
            <person name="Arcioni S."/>
            <person name="Artiguenave F."/>
            <person name="Aury J.M."/>
            <person name="Ballario P."/>
            <person name="Bolchi A."/>
            <person name="Brenna A."/>
            <person name="Brun A."/>
            <person name="Buee M."/>
            <person name="Cantarel B."/>
            <person name="Chevalier G."/>
            <person name="Couloux A."/>
            <person name="Da Silva C."/>
            <person name="Denoeud F."/>
            <person name="Duplessis S."/>
            <person name="Ghignone S."/>
            <person name="Hilselberger B."/>
            <person name="Iotti M."/>
            <person name="Marcais B."/>
            <person name="Mello A."/>
            <person name="Miranda M."/>
            <person name="Pacioni G."/>
            <person name="Quesneville H."/>
            <person name="Riccioni C."/>
            <person name="Ruotolo R."/>
            <person name="Splivallo R."/>
            <person name="Stocchi V."/>
            <person name="Tisserant E."/>
            <person name="Viscomi A.R."/>
            <person name="Zambonelli A."/>
            <person name="Zampieri E."/>
            <person name="Henrissat B."/>
            <person name="Lebrun M.H."/>
            <person name="Paolocci F."/>
            <person name="Bonfante P."/>
            <person name="Ottonello S."/>
            <person name="Wincker P."/>
        </authorList>
    </citation>
    <scope>NUCLEOTIDE SEQUENCE [LARGE SCALE GENOMIC DNA]</scope>
    <source>
        <strain evidence="6 7">Mel28</strain>
    </source>
</reference>
<dbReference type="NCBIfam" id="TIGR03284">
    <property type="entry name" value="thym_sym"/>
    <property type="match status" value="1"/>
</dbReference>
<dbReference type="InterPro" id="IPR045097">
    <property type="entry name" value="Thymidate_synth/dCMP_Mease"/>
</dbReference>
<dbReference type="InterPro" id="IPR000398">
    <property type="entry name" value="Thymidylate_synthase"/>
</dbReference>
<dbReference type="KEGG" id="tml:GSTUM_00006019001"/>
<dbReference type="Proteomes" id="UP000006911">
    <property type="component" value="Unassembled WGS sequence"/>
</dbReference>
<dbReference type="STRING" id="656061.D5GCZ4"/>
<dbReference type="InterPro" id="IPR023451">
    <property type="entry name" value="Thymidate_synth/dCMP_Mease_dom"/>
</dbReference>
<keyword evidence="2" id="KW-0489">Methyltransferase</keyword>
<feature type="domain" description="Thymidylate synthase/dCMP hydroxymethylase" evidence="5">
    <location>
        <begin position="17"/>
        <end position="293"/>
    </location>
</feature>
<protein>
    <recommendedName>
        <fullName evidence="1">thymidylate synthase</fullName>
        <ecNumber evidence="1">2.1.1.45</ecNumber>
    </recommendedName>
</protein>
<keyword evidence="7" id="KW-1185">Reference proteome</keyword>
<evidence type="ECO:0000256" key="4">
    <source>
        <dbReference type="SAM" id="MobiDB-lite"/>
    </source>
</evidence>
<dbReference type="EMBL" id="FN430131">
    <property type="protein sequence ID" value="CAZ82387.1"/>
    <property type="molecule type" value="Genomic_DNA"/>
</dbReference>
<dbReference type="EC" id="2.1.1.45" evidence="1"/>
<dbReference type="AlphaFoldDB" id="D5GCZ4"/>
<evidence type="ECO:0000256" key="1">
    <source>
        <dbReference type="ARBA" id="ARBA00011947"/>
    </source>
</evidence>